<feature type="region of interest" description="Disordered" evidence="2">
    <location>
        <begin position="37"/>
        <end position="272"/>
    </location>
</feature>
<dbReference type="EMBL" id="CAUYUE010000018">
    <property type="protein sequence ID" value="CAK0787931.1"/>
    <property type="molecule type" value="Genomic_DNA"/>
</dbReference>
<feature type="compositionally biased region" description="Low complexity" evidence="2">
    <location>
        <begin position="662"/>
        <end position="677"/>
    </location>
</feature>
<dbReference type="Proteomes" id="UP001314263">
    <property type="component" value="Unassembled WGS sequence"/>
</dbReference>
<evidence type="ECO:0008006" key="5">
    <source>
        <dbReference type="Google" id="ProtNLM"/>
    </source>
</evidence>
<evidence type="ECO:0000313" key="4">
    <source>
        <dbReference type="Proteomes" id="UP001314263"/>
    </source>
</evidence>
<feature type="region of interest" description="Disordered" evidence="2">
    <location>
        <begin position="662"/>
        <end position="715"/>
    </location>
</feature>
<feature type="compositionally biased region" description="Low complexity" evidence="2">
    <location>
        <begin position="2556"/>
        <end position="2570"/>
    </location>
</feature>
<feature type="region of interest" description="Disordered" evidence="2">
    <location>
        <begin position="1967"/>
        <end position="2406"/>
    </location>
</feature>
<feature type="compositionally biased region" description="Low complexity" evidence="2">
    <location>
        <begin position="2594"/>
        <end position="2605"/>
    </location>
</feature>
<feature type="compositionally biased region" description="Low complexity" evidence="2">
    <location>
        <begin position="2140"/>
        <end position="2153"/>
    </location>
</feature>
<feature type="region of interest" description="Disordered" evidence="2">
    <location>
        <begin position="1110"/>
        <end position="1173"/>
    </location>
</feature>
<feature type="region of interest" description="Disordered" evidence="2">
    <location>
        <begin position="602"/>
        <end position="630"/>
    </location>
</feature>
<feature type="region of interest" description="Disordered" evidence="2">
    <location>
        <begin position="2530"/>
        <end position="2571"/>
    </location>
</feature>
<keyword evidence="1" id="KW-0175">Coiled coil</keyword>
<feature type="compositionally biased region" description="Polar residues" evidence="2">
    <location>
        <begin position="64"/>
        <end position="73"/>
    </location>
</feature>
<feature type="region of interest" description="Disordered" evidence="2">
    <location>
        <begin position="1592"/>
        <end position="1831"/>
    </location>
</feature>
<feature type="compositionally biased region" description="Basic and acidic residues" evidence="2">
    <location>
        <begin position="2231"/>
        <end position="2242"/>
    </location>
</feature>
<feature type="region of interest" description="Disordered" evidence="2">
    <location>
        <begin position="852"/>
        <end position="936"/>
    </location>
</feature>
<feature type="compositionally biased region" description="Polar residues" evidence="2">
    <location>
        <begin position="2250"/>
        <end position="2261"/>
    </location>
</feature>
<feature type="compositionally biased region" description="Basic and acidic residues" evidence="2">
    <location>
        <begin position="191"/>
        <end position="222"/>
    </location>
</feature>
<feature type="compositionally biased region" description="Low complexity" evidence="2">
    <location>
        <begin position="1187"/>
        <end position="1232"/>
    </location>
</feature>
<feature type="compositionally biased region" description="Basic and acidic residues" evidence="2">
    <location>
        <begin position="37"/>
        <end position="48"/>
    </location>
</feature>
<feature type="compositionally biased region" description="Low complexity" evidence="2">
    <location>
        <begin position="1699"/>
        <end position="1723"/>
    </location>
</feature>
<feature type="compositionally biased region" description="Low complexity" evidence="2">
    <location>
        <begin position="229"/>
        <end position="252"/>
    </location>
</feature>
<feature type="compositionally biased region" description="Polar residues" evidence="2">
    <location>
        <begin position="2537"/>
        <end position="2553"/>
    </location>
</feature>
<feature type="region of interest" description="Disordered" evidence="2">
    <location>
        <begin position="528"/>
        <end position="587"/>
    </location>
</feature>
<evidence type="ECO:0000256" key="2">
    <source>
        <dbReference type="SAM" id="MobiDB-lite"/>
    </source>
</evidence>
<keyword evidence="4" id="KW-1185">Reference proteome</keyword>
<feature type="compositionally biased region" description="Basic and acidic residues" evidence="2">
    <location>
        <begin position="109"/>
        <end position="121"/>
    </location>
</feature>
<feature type="region of interest" description="Disordered" evidence="2">
    <location>
        <begin position="1859"/>
        <end position="1925"/>
    </location>
</feature>
<name>A0AAV1IM82_9CHLO</name>
<feature type="compositionally biased region" description="Basic and acidic residues" evidence="2">
    <location>
        <begin position="2623"/>
        <end position="2637"/>
    </location>
</feature>
<feature type="compositionally biased region" description="Low complexity" evidence="2">
    <location>
        <begin position="1313"/>
        <end position="1354"/>
    </location>
</feature>
<feature type="region of interest" description="Disordered" evidence="2">
    <location>
        <begin position="2466"/>
        <end position="2512"/>
    </location>
</feature>
<feature type="compositionally biased region" description="Polar residues" evidence="2">
    <location>
        <begin position="2272"/>
        <end position="2290"/>
    </location>
</feature>
<feature type="compositionally biased region" description="Polar residues" evidence="2">
    <location>
        <begin position="1412"/>
        <end position="1424"/>
    </location>
</feature>
<feature type="compositionally biased region" description="Basic and acidic residues" evidence="2">
    <location>
        <begin position="2337"/>
        <end position="2350"/>
    </location>
</feature>
<feature type="compositionally biased region" description="Basic and acidic residues" evidence="2">
    <location>
        <begin position="1155"/>
        <end position="1168"/>
    </location>
</feature>
<feature type="region of interest" description="Disordered" evidence="2">
    <location>
        <begin position="2654"/>
        <end position="2776"/>
    </location>
</feature>
<feature type="coiled-coil region" evidence="1">
    <location>
        <begin position="321"/>
        <end position="355"/>
    </location>
</feature>
<feature type="compositionally biased region" description="Polar residues" evidence="2">
    <location>
        <begin position="2378"/>
        <end position="2393"/>
    </location>
</feature>
<feature type="compositionally biased region" description="Low complexity" evidence="2">
    <location>
        <begin position="1519"/>
        <end position="1532"/>
    </location>
</feature>
<feature type="compositionally biased region" description="Basic and acidic residues" evidence="2">
    <location>
        <begin position="1129"/>
        <end position="1140"/>
    </location>
</feature>
<feature type="compositionally biased region" description="Basic and acidic residues" evidence="2">
    <location>
        <begin position="1991"/>
        <end position="2001"/>
    </location>
</feature>
<feature type="region of interest" description="Disordered" evidence="2">
    <location>
        <begin position="2859"/>
        <end position="2945"/>
    </location>
</feature>
<feature type="compositionally biased region" description="Basic and acidic residues" evidence="2">
    <location>
        <begin position="141"/>
        <end position="150"/>
    </location>
</feature>
<feature type="region of interest" description="Disordered" evidence="2">
    <location>
        <begin position="399"/>
        <end position="504"/>
    </location>
</feature>
<sequence length="2945" mass="300583">MSEKDKTREELLFELEQVKRADEDHFQSLLDDMEKIQAEMGRLEKENARLQGSHSRGDPLLGSAATTASQPSAMGTRPESERTAPLKQAGGRHQGPKPHSNADAGTTSAEKKAIAERRLRELAASGFRKRARSAEQDEEAPSDHHCDRSGVRSRGSRSPTQPSSRERERPHTRDDDRDRERKRDRRRSRTRERELSHRDSSHYAKRRSDRDRGDSRERERRSERRRASRSPPAQRQRSERASPQASPSPARPSGRDVLALPGPSQPPSSAMTALGPLFADQLQSMVAPLAALGPALQGIVSMLQAVPAAISSMQAQMDERDTKMQQELQQTKDKNEELQEELNQVKVKIKTGSEVIDKSARNVDKLKDQMTKVASKSAPDPKLKAELARLRKQVELVEKKQQQGSALPVPFQPWPQHSPAAATSVSAPKHVASGSSKGLVGSPGNQMVAPQLQSAAQSVSSPPQAACPVSFGSPQQSSPHDPSQNPFLKPLSPAPALTSPASSGPTAIPALVPASLQHPSQAANPAHLLHLGPAPAQGTAQHSIQAAQQLEQKPSVPPSSRMVSPGWPPKASLSLSSTPVPSQAAPRSAAALSVPSVVQAARGPQRSVMPPSSAAAPVKASASSRSQEISPAQIVVKVTSKPRAPAHGRAAAALAAASQALSSAPNASKAAARTSAAGRGSEMATPSSAPADRAPSPAHEASKAAARAPAIAHPAAAASRSPAAVAARASIKQAPPPVQAAWEPTLPVYGPAVQTPHTGLPPVQAAYEPTLPVYGLWPPEQAAWDPNPIVLRPAPPEEAAWDPNSIMLRPAVQAPHPANAKAAGSSPAVQVPQAAALQAQPGAVTLTDYGVASQQSAPRADPPSSAAKQKSASKGDADQNSSGKGSRVAVEVFSQRKRPLRDEALQAGQTSKTSPAKTPQETLATPSKRARTAPEEASRGAAQAFFSSQGIRWPVLDSDLICGICELSFGTDRAFLCHLIGEAHKSQLNNPANRTVRPPPGADRDSEVQGHFLASFPWGCRFCDRKFKLKPYLIDHCLNSKPHQAKLQQALKISFTAKREEGELRDRQPWLSGVDLLQAWAAQSQNQTAAPEGEAGRGEPTGLRVVALNTTDAEPGSGLRRVAYQESSPDAKDRSGKDSETGTDAAGWLYGSPRHAAEAGRQPSREGSVEDGELPRVPVAFSLAPGKAATPQKAAPAASEAARPAGLSEKGSAAPASGTAAAASTSAAAGGSDTFLPPHLHSVKSPESKAGLTLPRPAQQPALAHAASVAAPKAQPQHLSAAAAPAKAAPLAQKASGAGKSLPSSQPAPVGPAPRSAGSGAAAAAKAKQPAPAAQARAPGASASSRSAPAASQADPPLMPPGILPASKSAAAPAAQLASTGPVSAEAVAMADVFLESFNTSDNAFSAALSDARTQSATNQQQKRVPSPPDIKALRAAQSSAGRQTTAGHGSSAGSRPSPALADPAKTKASQSPEMQRLESLMQRLSDMKHKLPASAPAKPQGGPAPHRPTSRQTGLSGSDAPKAASRSASPAVGLPARVGVSAKLPDAASKPETAAGRAASQPRAEAEGDQEAARKLREEIAKLQQVIAQRELAQKKKAAAGAGAGGQKAAAEQAAKPAAVPRPPSSTRALLNNNAVPRMQQAAPSVAAGAGDMAARPASKDPAAAQRLPVEKTSLPGSASPQATPAVPQSAADRERPQAAVSAAKSQPAAASQQANALAQAPRTAGQQPPPASTPAPISRASTATSSEAGRAQAASAAPAGQSSVPRPAAVSSPAGAAKPAGTAKEAAQPAPAKECLTVQAQPPQSQATAVPRAELAPGTSTARAVQGAASAKAGATASQALPQEGAVPAKALHTVTVPDKSQEGKPQASQASPQTPVQQAVPASTSAAGKAALPHAPRRHEARAAPMPGEPGMTAKQGRMPGTAAIPGVPLPVLAMNIGKAVGSPTGSGATPAYTMLTLTPLGTGSAWPVTPQKPDKPAAPASGQPSRAGERPGSDHPEASSAVAPASGQHSRTPQPNTASARPKADSPGRLGLMLSRSPQPDAGSARPKADSARQVSGLKLSTAPKPVPTRPVQLPGASTPRVNTPASGGRPVRGRVMTTGRRPTQATLKKPMPPQKATAPKAPGNGIAPEKAIAKSGSSDSSMSISVGSPPGAGPVELPGEEAGRKSSGAAEVAPISGSRPGDMHAAQRYGESGDGREAQSAAQQRPSAVPGRKDANGQQAAAAPQHRSDSQKQKPSEAKAGAAVSRSTGGPQSEVRQPQPEADVRQGSPTRSATRAGGNTDTASASGAVIPRAAAKPQRDLQQPGKADTGQAGTSLASTKAAAAQGMARPSTAKEPEKAGLKAQKEAGAAGEAASAGAGKPATAGSPTPAAAMQSSQGNRGSQVTHENSAAPKGGQTLPALQAQGGAAAAVKPANAVMASAPAKSVAAAHQGKADTTAAQASLQPAVQGALLKGALQSAPEAARAAAPPKASSAQHGSAAPKVDQAPAHPSALSKQGQNRLSVAASHGAPAAAGTTVSAVAKSALRPGQTGQGAKSQASSRPADSSAQDKPVPSAASASRVPASLVDREKAGELKGGSIAGAPKSAGAAAQAKAPVQPAARTPIPAPMQAAPVSNASAEHRLGHAHQKEDTSAGKAAKVSRFAPVGYTPAAGGAPKVQISRPAAGGSGAGASARLQQGSAQPGSAQRAGIDARQDPHAKGHKQPPWVTAQQQSQGQSRRIVTVSHDSHDGGHAGSHMGSHVTASQPRYEYGGMPPLPAHLHGVPPQQQEHPLYAAPPQDPLPERHFLPQQHPGDPRYLPAQGQGQMDWFPSEAQGMGSLPHPWEMHERMHASLHMGRPGELQAQAQQLYAAPEAGLPSQPGERSQGVQHPHLPPHLPPMPMPPGDLLHSDRSQFPPHLYSNEGMRDPGLPPSFGGHDYGRPHSQGYDMYGNPEQPPFPPR</sequence>
<feature type="compositionally biased region" description="Low complexity" evidence="2">
    <location>
        <begin position="1747"/>
        <end position="1796"/>
    </location>
</feature>
<accession>A0AAV1IM82</accession>
<feature type="compositionally biased region" description="Low complexity" evidence="2">
    <location>
        <begin position="686"/>
        <end position="715"/>
    </location>
</feature>
<feature type="compositionally biased region" description="Pro residues" evidence="2">
    <location>
        <begin position="2876"/>
        <end position="2888"/>
    </location>
</feature>
<feature type="compositionally biased region" description="Polar residues" evidence="2">
    <location>
        <begin position="1800"/>
        <end position="1810"/>
    </location>
</feature>
<proteinExistence type="predicted"/>
<gene>
    <name evidence="3" type="ORF">CVIRNUC_011153</name>
</gene>
<feature type="compositionally biased region" description="Polar residues" evidence="2">
    <location>
        <begin position="1869"/>
        <end position="1889"/>
    </location>
</feature>
<feature type="compositionally biased region" description="Low complexity" evidence="2">
    <location>
        <begin position="1608"/>
        <end position="1620"/>
    </location>
</feature>
<feature type="compositionally biased region" description="Polar residues" evidence="2">
    <location>
        <begin position="2011"/>
        <end position="2023"/>
    </location>
</feature>
<feature type="compositionally biased region" description="Polar residues" evidence="2">
    <location>
        <begin position="1626"/>
        <end position="1636"/>
    </location>
</feature>
<reference evidence="3 4" key="1">
    <citation type="submission" date="2023-10" db="EMBL/GenBank/DDBJ databases">
        <authorList>
            <person name="Maclean D."/>
            <person name="Macfadyen A."/>
        </authorList>
    </citation>
    <scope>NUCLEOTIDE SEQUENCE [LARGE SCALE GENOMIC DNA]</scope>
</reference>
<feature type="compositionally biased region" description="Low complexity" evidence="2">
    <location>
        <begin position="2351"/>
        <end position="2377"/>
    </location>
</feature>
<feature type="compositionally biased region" description="Low complexity" evidence="2">
    <location>
        <begin position="852"/>
        <end position="874"/>
    </location>
</feature>
<feature type="compositionally biased region" description="Low complexity" evidence="2">
    <location>
        <begin position="2466"/>
        <end position="2479"/>
    </location>
</feature>
<comment type="caution">
    <text evidence="3">The sequence shown here is derived from an EMBL/GenBank/DDBJ whole genome shotgun (WGS) entry which is preliminary data.</text>
</comment>
<feature type="compositionally biased region" description="Low complexity" evidence="2">
    <location>
        <begin position="448"/>
        <end position="504"/>
    </location>
</feature>
<feature type="compositionally biased region" description="Low complexity" evidence="2">
    <location>
        <begin position="1640"/>
        <end position="1666"/>
    </location>
</feature>
<feature type="compositionally biased region" description="Low complexity" evidence="2">
    <location>
        <begin position="1364"/>
        <end position="1377"/>
    </location>
</feature>
<feature type="compositionally biased region" description="Low complexity" evidence="2">
    <location>
        <begin position="2675"/>
        <end position="2686"/>
    </location>
</feature>
<feature type="compositionally biased region" description="Basic and acidic residues" evidence="2">
    <location>
        <begin position="164"/>
        <end position="181"/>
    </location>
</feature>
<feature type="compositionally biased region" description="Low complexity" evidence="2">
    <location>
        <begin position="1257"/>
        <end position="1299"/>
    </location>
</feature>
<feature type="compositionally biased region" description="Polar residues" evidence="2">
    <location>
        <begin position="538"/>
        <end position="552"/>
    </location>
</feature>
<evidence type="ECO:0000256" key="1">
    <source>
        <dbReference type="SAM" id="Coils"/>
    </source>
</evidence>
<feature type="compositionally biased region" description="Polar residues" evidence="2">
    <location>
        <begin position="1437"/>
        <end position="1455"/>
    </location>
</feature>
<protein>
    <recommendedName>
        <fullName evidence="5">C2H2-type domain-containing protein</fullName>
    </recommendedName>
</protein>
<feature type="region of interest" description="Disordered" evidence="2">
    <location>
        <begin position="1410"/>
        <end position="1577"/>
    </location>
</feature>
<feature type="compositionally biased region" description="Polar residues" evidence="2">
    <location>
        <begin position="907"/>
        <end position="925"/>
    </location>
</feature>
<evidence type="ECO:0000313" key="3">
    <source>
        <dbReference type="EMBL" id="CAK0787931.1"/>
    </source>
</evidence>
<feature type="compositionally biased region" description="Low complexity" evidence="2">
    <location>
        <begin position="606"/>
        <end position="626"/>
    </location>
</feature>
<feature type="region of interest" description="Disordered" evidence="2">
    <location>
        <begin position="2594"/>
        <end position="2642"/>
    </location>
</feature>
<feature type="compositionally biased region" description="Polar residues" evidence="2">
    <location>
        <begin position="2713"/>
        <end position="2724"/>
    </location>
</feature>
<organism evidence="3 4">
    <name type="scientific">Coccomyxa viridis</name>
    <dbReference type="NCBI Taxonomy" id="1274662"/>
    <lineage>
        <taxon>Eukaryota</taxon>
        <taxon>Viridiplantae</taxon>
        <taxon>Chlorophyta</taxon>
        <taxon>core chlorophytes</taxon>
        <taxon>Trebouxiophyceae</taxon>
        <taxon>Trebouxiophyceae incertae sedis</taxon>
        <taxon>Coccomyxaceae</taxon>
        <taxon>Coccomyxa</taxon>
    </lineage>
</organism>
<feature type="region of interest" description="Disordered" evidence="2">
    <location>
        <begin position="1187"/>
        <end position="1377"/>
    </location>
</feature>